<evidence type="ECO:0000313" key="8">
    <source>
        <dbReference type="Proteomes" id="UP000242877"/>
    </source>
</evidence>
<name>A0A167UZ09_9EURO</name>
<accession>A0A167UZ09</accession>
<evidence type="ECO:0000313" key="7">
    <source>
        <dbReference type="EMBL" id="KZZ86797.1"/>
    </source>
</evidence>
<dbReference type="Proteomes" id="UP000242877">
    <property type="component" value="Unassembled WGS sequence"/>
</dbReference>
<dbReference type="AlphaFoldDB" id="A0A167UZ09"/>
<dbReference type="GO" id="GO:0005783">
    <property type="term" value="C:endoplasmic reticulum"/>
    <property type="evidence" value="ECO:0007669"/>
    <property type="project" value="TreeGrafter"/>
</dbReference>
<dbReference type="InterPro" id="IPR005344">
    <property type="entry name" value="TMEM33/Pom33"/>
</dbReference>
<keyword evidence="8" id="KW-1185">Reference proteome</keyword>
<protein>
    <submittedName>
        <fullName evidence="7">Endoplasmic reticulum protein</fullName>
    </submittedName>
</protein>
<comment type="subcellular location">
    <subcellularLocation>
        <location evidence="1">Membrane</location>
        <topology evidence="1">Multi-pass membrane protein</topology>
    </subcellularLocation>
</comment>
<feature type="transmembrane region" description="Helical" evidence="6">
    <location>
        <begin position="24"/>
        <end position="45"/>
    </location>
</feature>
<feature type="transmembrane region" description="Helical" evidence="6">
    <location>
        <begin position="57"/>
        <end position="78"/>
    </location>
</feature>
<dbReference type="InterPro" id="IPR051645">
    <property type="entry name" value="PER33/POM33_regulator"/>
</dbReference>
<dbReference type="GO" id="GO:0061024">
    <property type="term" value="P:membrane organization"/>
    <property type="evidence" value="ECO:0007669"/>
    <property type="project" value="TreeGrafter"/>
</dbReference>
<dbReference type="Pfam" id="PF03661">
    <property type="entry name" value="TMEM33_Pom33"/>
    <property type="match status" value="1"/>
</dbReference>
<feature type="transmembrane region" description="Helical" evidence="6">
    <location>
        <begin position="99"/>
        <end position="128"/>
    </location>
</feature>
<keyword evidence="5 6" id="KW-0472">Membrane</keyword>
<organism evidence="7 8">
    <name type="scientific">Ascosphaera apis ARSEF 7405</name>
    <dbReference type="NCBI Taxonomy" id="392613"/>
    <lineage>
        <taxon>Eukaryota</taxon>
        <taxon>Fungi</taxon>
        <taxon>Dikarya</taxon>
        <taxon>Ascomycota</taxon>
        <taxon>Pezizomycotina</taxon>
        <taxon>Eurotiomycetes</taxon>
        <taxon>Eurotiomycetidae</taxon>
        <taxon>Onygenales</taxon>
        <taxon>Ascosphaeraceae</taxon>
        <taxon>Ascosphaera</taxon>
    </lineage>
</organism>
<gene>
    <name evidence="7" type="ORF">AAP_06199</name>
</gene>
<reference evidence="7 8" key="1">
    <citation type="journal article" date="2016" name="Genome Biol. Evol.">
        <title>Divergent and convergent evolution of fungal pathogenicity.</title>
        <authorList>
            <person name="Shang Y."/>
            <person name="Xiao G."/>
            <person name="Zheng P."/>
            <person name="Cen K."/>
            <person name="Zhan S."/>
            <person name="Wang C."/>
        </authorList>
    </citation>
    <scope>NUCLEOTIDE SEQUENCE [LARGE SCALE GENOMIC DNA]</scope>
    <source>
        <strain evidence="7 8">ARSEF 7405</strain>
    </source>
</reference>
<keyword evidence="4 6" id="KW-1133">Transmembrane helix</keyword>
<dbReference type="VEuPathDB" id="FungiDB:AAP_06199"/>
<dbReference type="PANTHER" id="PTHR12703">
    <property type="entry name" value="TRANSMEMBRANE PROTEIN 33"/>
    <property type="match status" value="1"/>
</dbReference>
<dbReference type="OrthoDB" id="5581259at2759"/>
<dbReference type="PANTHER" id="PTHR12703:SF4">
    <property type="entry name" value="TRANSMEMBRANE PROTEIN 33"/>
    <property type="match status" value="1"/>
</dbReference>
<evidence type="ECO:0000256" key="4">
    <source>
        <dbReference type="ARBA" id="ARBA00022989"/>
    </source>
</evidence>
<evidence type="ECO:0000256" key="6">
    <source>
        <dbReference type="SAM" id="Phobius"/>
    </source>
</evidence>
<evidence type="ECO:0000256" key="3">
    <source>
        <dbReference type="ARBA" id="ARBA00022692"/>
    </source>
</evidence>
<evidence type="ECO:0000256" key="1">
    <source>
        <dbReference type="ARBA" id="ARBA00004141"/>
    </source>
</evidence>
<dbReference type="EMBL" id="AZGZ01000047">
    <property type="protein sequence ID" value="KZZ86797.1"/>
    <property type="molecule type" value="Genomic_DNA"/>
</dbReference>
<comment type="caution">
    <text evidence="7">The sequence shown here is derived from an EMBL/GenBank/DDBJ whole genome shotgun (WGS) entry which is preliminary data.</text>
</comment>
<evidence type="ECO:0000256" key="2">
    <source>
        <dbReference type="ARBA" id="ARBA00007322"/>
    </source>
</evidence>
<dbReference type="GO" id="GO:0016020">
    <property type="term" value="C:membrane"/>
    <property type="evidence" value="ECO:0007669"/>
    <property type="project" value="UniProtKB-SubCell"/>
</dbReference>
<comment type="similarity">
    <text evidence="2">Belongs to the PER33/POM33 family.</text>
</comment>
<sequence>MAPPPPANLPFAQRMKMLAQTLQFTWFLGHFLLLCSVFRYAIAFITFNSQSTGAQVGYRLAFAFAAVTYGIVVYKAHFSHGCPKIPKLHLLLRLGMDENVQYLIMALVWLYAREITFALVPFAIYSIFHVASYSRSYLIPTIFPPTRNSDGTLTQHVWIDSLSRFVKTYHDASMSIVAQFELMVLVRLFFTAFSFQTGSMLLFGVYAMFYRFRYHNSIFVKAATAHAEARVDTALSHRSTPNWIRGGWEVFKKAVAKAYWALDLERYVSEQPRKDH</sequence>
<keyword evidence="3 6" id="KW-0812">Transmembrane</keyword>
<proteinExistence type="inferred from homology"/>
<feature type="transmembrane region" description="Helical" evidence="6">
    <location>
        <begin position="184"/>
        <end position="209"/>
    </location>
</feature>
<evidence type="ECO:0000256" key="5">
    <source>
        <dbReference type="ARBA" id="ARBA00023136"/>
    </source>
</evidence>
<dbReference type="GO" id="GO:0071786">
    <property type="term" value="P:endoplasmic reticulum tubular network organization"/>
    <property type="evidence" value="ECO:0007669"/>
    <property type="project" value="TreeGrafter"/>
</dbReference>